<dbReference type="InterPro" id="IPR000719">
    <property type="entry name" value="Prot_kinase_dom"/>
</dbReference>
<keyword evidence="13" id="KW-0325">Glycoprotein</keyword>
<keyword evidence="10 17" id="KW-1133">Transmembrane helix</keyword>
<evidence type="ECO:0000256" key="11">
    <source>
        <dbReference type="ARBA" id="ARBA00023136"/>
    </source>
</evidence>
<evidence type="ECO:0000313" key="20">
    <source>
        <dbReference type="EMBL" id="PKA47955.1"/>
    </source>
</evidence>
<dbReference type="Pfam" id="PF00069">
    <property type="entry name" value="Pkinase"/>
    <property type="match status" value="1"/>
</dbReference>
<evidence type="ECO:0000259" key="19">
    <source>
        <dbReference type="PROSITE" id="PS50011"/>
    </source>
</evidence>
<dbReference type="AlphaFoldDB" id="A0A2H9ZXC0"/>
<keyword evidence="8 20" id="KW-0418">Kinase</keyword>
<evidence type="ECO:0000313" key="21">
    <source>
        <dbReference type="Proteomes" id="UP000236161"/>
    </source>
</evidence>
<keyword evidence="11 17" id="KW-0472">Membrane</keyword>
<keyword evidence="12 20" id="KW-0675">Receptor</keyword>
<evidence type="ECO:0000256" key="5">
    <source>
        <dbReference type="ARBA" id="ARBA00022692"/>
    </source>
</evidence>
<dbReference type="Pfam" id="PF19160">
    <property type="entry name" value="SPARK"/>
    <property type="match status" value="1"/>
</dbReference>
<dbReference type="EC" id="2.7.11.1" evidence="2"/>
<proteinExistence type="predicted"/>
<evidence type="ECO:0000256" key="14">
    <source>
        <dbReference type="ARBA" id="ARBA00047899"/>
    </source>
</evidence>
<reference evidence="20 21" key="1">
    <citation type="journal article" date="2017" name="Nature">
        <title>The Apostasia genome and the evolution of orchids.</title>
        <authorList>
            <person name="Zhang G.Q."/>
            <person name="Liu K.W."/>
            <person name="Li Z."/>
            <person name="Lohaus R."/>
            <person name="Hsiao Y.Y."/>
            <person name="Niu S.C."/>
            <person name="Wang J.Y."/>
            <person name="Lin Y.C."/>
            <person name="Xu Q."/>
            <person name="Chen L.J."/>
            <person name="Yoshida K."/>
            <person name="Fujiwara S."/>
            <person name="Wang Z.W."/>
            <person name="Zhang Y.Q."/>
            <person name="Mitsuda N."/>
            <person name="Wang M."/>
            <person name="Liu G.H."/>
            <person name="Pecoraro L."/>
            <person name="Huang H.X."/>
            <person name="Xiao X.J."/>
            <person name="Lin M."/>
            <person name="Wu X.Y."/>
            <person name="Wu W.L."/>
            <person name="Chen Y.Y."/>
            <person name="Chang S.B."/>
            <person name="Sakamoto S."/>
            <person name="Ohme-Takagi M."/>
            <person name="Yagi M."/>
            <person name="Zeng S.J."/>
            <person name="Shen C.Y."/>
            <person name="Yeh C.M."/>
            <person name="Luo Y.B."/>
            <person name="Tsai W.C."/>
            <person name="Van de Peer Y."/>
            <person name="Liu Z.J."/>
        </authorList>
    </citation>
    <scope>NUCLEOTIDE SEQUENCE [LARGE SCALE GENOMIC DNA]</scope>
    <source>
        <strain evidence="21">cv. Shenzhen</strain>
        <tissue evidence="20">Stem</tissue>
    </source>
</reference>
<keyword evidence="21" id="KW-1185">Reference proteome</keyword>
<dbReference type="Gene3D" id="1.10.510.10">
    <property type="entry name" value="Transferase(Phosphotransferase) domain 1"/>
    <property type="match status" value="1"/>
</dbReference>
<feature type="chain" id="PRO_5014186174" description="non-specific serine/threonine protein kinase" evidence="18">
    <location>
        <begin position="20"/>
        <end position="627"/>
    </location>
</feature>
<evidence type="ECO:0000256" key="10">
    <source>
        <dbReference type="ARBA" id="ARBA00022989"/>
    </source>
</evidence>
<evidence type="ECO:0000256" key="7">
    <source>
        <dbReference type="ARBA" id="ARBA00022741"/>
    </source>
</evidence>
<evidence type="ECO:0000256" key="6">
    <source>
        <dbReference type="ARBA" id="ARBA00022729"/>
    </source>
</evidence>
<evidence type="ECO:0000256" key="16">
    <source>
        <dbReference type="PROSITE-ProRule" id="PRU10141"/>
    </source>
</evidence>
<evidence type="ECO:0000256" key="8">
    <source>
        <dbReference type="ARBA" id="ARBA00022777"/>
    </source>
</evidence>
<sequence>MPTAPSPFLLALFFAIAAAASTTPSPAPSPAPASCPMNLIYVTRFPWDRSSCLPNSSNQTDCCQTLLSVFGIGLARRLHDTSYFRLPTVAASAACLSIFQSQLSALSLPSDLVPRCFPSPKRFVISPEFCAGVQSLRDWTTRLGNSTALDSACAPDLLDLTRCSSCLSAGFQISSRLTSLDGNTSHATNCFYLTVVYAAGIANRFGPEDPRDSVCILGLNVSSTPSPSPTSSSSSRAAVYASSAAAAAFLLISAALGLFLWHSRRQKRINSSSSTAAAASSSCSHPCPNTGAIWYDIRDLEKATDFFSQRNLIGRGGFGVVYRGILPDGTAVAVKHVLESDFHGEEEIISNLRHRNLVPLRGCCITDGDADEGRHRFLVYDFMPNGSLDDHIFPGRKLRRLTWPERKSIILDVAKALAYLHYGIKPAIYHRDIKATNILLDGEMRARVADFGLARQSREGQSQLTTRVAGTHGYLAPEYALYGQLTEKSDVYSFGVVMLETMSGRRALDMSSPCGFVLITDWAWTMVNSGRAEELLDDALASGEGGGPKAIMERFVIVGILCANVMVALRPTIEEALKMLEGDIEVPPIPERPLPLGHGGAVYGEGSNFITSPSLSAFILNPGDILR</sequence>
<dbReference type="PANTHER" id="PTHR47989:SF62">
    <property type="entry name" value="OS05G0423500 PROTEIN"/>
    <property type="match status" value="1"/>
</dbReference>
<protein>
    <recommendedName>
        <fullName evidence="2">non-specific serine/threonine protein kinase</fullName>
        <ecNumber evidence="2">2.7.11.1</ecNumber>
    </recommendedName>
</protein>
<dbReference type="InterPro" id="IPR017441">
    <property type="entry name" value="Protein_kinase_ATP_BS"/>
</dbReference>
<name>A0A2H9ZXC0_9ASPA</name>
<evidence type="ECO:0000256" key="13">
    <source>
        <dbReference type="ARBA" id="ARBA00023180"/>
    </source>
</evidence>
<keyword evidence="4 20" id="KW-0808">Transferase</keyword>
<comment type="subcellular location">
    <subcellularLocation>
        <location evidence="1">Membrane</location>
        <topology evidence="1">Single-pass type I membrane protein</topology>
    </subcellularLocation>
</comment>
<dbReference type="FunFam" id="1.10.510.10:FF:000287">
    <property type="entry name" value="probable LRR receptor-like serine/threonine-protein kinase RKF3"/>
    <property type="match status" value="1"/>
</dbReference>
<feature type="binding site" evidence="16">
    <location>
        <position position="335"/>
    </location>
    <ligand>
        <name>ATP</name>
        <dbReference type="ChEBI" id="CHEBI:30616"/>
    </ligand>
</feature>
<dbReference type="EMBL" id="KZ453008">
    <property type="protein sequence ID" value="PKA47955.1"/>
    <property type="molecule type" value="Genomic_DNA"/>
</dbReference>
<keyword evidence="7 16" id="KW-0547">Nucleotide-binding</keyword>
<dbReference type="OrthoDB" id="122279at2759"/>
<dbReference type="GO" id="GO:0106310">
    <property type="term" value="F:protein serine kinase activity"/>
    <property type="evidence" value="ECO:0007669"/>
    <property type="project" value="RHEA"/>
</dbReference>
<dbReference type="Proteomes" id="UP000236161">
    <property type="component" value="Unassembled WGS sequence"/>
</dbReference>
<feature type="domain" description="Protein kinase" evidence="19">
    <location>
        <begin position="307"/>
        <end position="589"/>
    </location>
</feature>
<dbReference type="SUPFAM" id="SSF56112">
    <property type="entry name" value="Protein kinase-like (PK-like)"/>
    <property type="match status" value="1"/>
</dbReference>
<evidence type="ECO:0000256" key="17">
    <source>
        <dbReference type="SAM" id="Phobius"/>
    </source>
</evidence>
<feature type="signal peptide" evidence="18">
    <location>
        <begin position="1"/>
        <end position="19"/>
    </location>
</feature>
<dbReference type="SMART" id="SM00220">
    <property type="entry name" value="S_TKc"/>
    <property type="match status" value="1"/>
</dbReference>
<evidence type="ECO:0000256" key="3">
    <source>
        <dbReference type="ARBA" id="ARBA00022527"/>
    </source>
</evidence>
<dbReference type="InterPro" id="IPR008271">
    <property type="entry name" value="Ser/Thr_kinase_AS"/>
</dbReference>
<comment type="catalytic activity">
    <reaction evidence="14">
        <text>L-threonyl-[protein] + ATP = O-phospho-L-threonyl-[protein] + ADP + H(+)</text>
        <dbReference type="Rhea" id="RHEA:46608"/>
        <dbReference type="Rhea" id="RHEA-COMP:11060"/>
        <dbReference type="Rhea" id="RHEA-COMP:11605"/>
        <dbReference type="ChEBI" id="CHEBI:15378"/>
        <dbReference type="ChEBI" id="CHEBI:30013"/>
        <dbReference type="ChEBI" id="CHEBI:30616"/>
        <dbReference type="ChEBI" id="CHEBI:61977"/>
        <dbReference type="ChEBI" id="CHEBI:456216"/>
        <dbReference type="EC" id="2.7.11.1"/>
    </reaction>
</comment>
<evidence type="ECO:0000256" key="18">
    <source>
        <dbReference type="SAM" id="SignalP"/>
    </source>
</evidence>
<evidence type="ECO:0000256" key="12">
    <source>
        <dbReference type="ARBA" id="ARBA00023170"/>
    </source>
</evidence>
<dbReference type="PROSITE" id="PS00108">
    <property type="entry name" value="PROTEIN_KINASE_ST"/>
    <property type="match status" value="1"/>
</dbReference>
<evidence type="ECO:0000256" key="2">
    <source>
        <dbReference type="ARBA" id="ARBA00012513"/>
    </source>
</evidence>
<evidence type="ECO:0000256" key="15">
    <source>
        <dbReference type="ARBA" id="ARBA00048679"/>
    </source>
</evidence>
<keyword evidence="5 17" id="KW-0812">Transmembrane</keyword>
<organism evidence="20 21">
    <name type="scientific">Apostasia shenzhenica</name>
    <dbReference type="NCBI Taxonomy" id="1088818"/>
    <lineage>
        <taxon>Eukaryota</taxon>
        <taxon>Viridiplantae</taxon>
        <taxon>Streptophyta</taxon>
        <taxon>Embryophyta</taxon>
        <taxon>Tracheophyta</taxon>
        <taxon>Spermatophyta</taxon>
        <taxon>Magnoliopsida</taxon>
        <taxon>Liliopsida</taxon>
        <taxon>Asparagales</taxon>
        <taxon>Orchidaceae</taxon>
        <taxon>Apostasioideae</taxon>
        <taxon>Apostasia</taxon>
    </lineage>
</organism>
<dbReference type="GO" id="GO:0004674">
    <property type="term" value="F:protein serine/threonine kinase activity"/>
    <property type="evidence" value="ECO:0007669"/>
    <property type="project" value="UniProtKB-KW"/>
</dbReference>
<gene>
    <name evidence="20" type="ORF">AXF42_Ash016301</name>
</gene>
<dbReference type="PROSITE" id="PS50011">
    <property type="entry name" value="PROTEIN_KINASE_DOM"/>
    <property type="match status" value="1"/>
</dbReference>
<comment type="catalytic activity">
    <reaction evidence="15">
        <text>L-seryl-[protein] + ATP = O-phospho-L-seryl-[protein] + ADP + H(+)</text>
        <dbReference type="Rhea" id="RHEA:17989"/>
        <dbReference type="Rhea" id="RHEA-COMP:9863"/>
        <dbReference type="Rhea" id="RHEA-COMP:11604"/>
        <dbReference type="ChEBI" id="CHEBI:15378"/>
        <dbReference type="ChEBI" id="CHEBI:29999"/>
        <dbReference type="ChEBI" id="CHEBI:30616"/>
        <dbReference type="ChEBI" id="CHEBI:83421"/>
        <dbReference type="ChEBI" id="CHEBI:456216"/>
        <dbReference type="EC" id="2.7.11.1"/>
    </reaction>
</comment>
<evidence type="ECO:0000256" key="1">
    <source>
        <dbReference type="ARBA" id="ARBA00004479"/>
    </source>
</evidence>
<evidence type="ECO:0000256" key="4">
    <source>
        <dbReference type="ARBA" id="ARBA00022679"/>
    </source>
</evidence>
<evidence type="ECO:0000256" key="9">
    <source>
        <dbReference type="ARBA" id="ARBA00022840"/>
    </source>
</evidence>
<dbReference type="Gene3D" id="3.30.200.20">
    <property type="entry name" value="Phosphorylase Kinase, domain 1"/>
    <property type="match status" value="1"/>
</dbReference>
<dbReference type="GO" id="GO:0005524">
    <property type="term" value="F:ATP binding"/>
    <property type="evidence" value="ECO:0007669"/>
    <property type="project" value="UniProtKB-UniRule"/>
</dbReference>
<feature type="transmembrane region" description="Helical" evidence="17">
    <location>
        <begin position="237"/>
        <end position="261"/>
    </location>
</feature>
<keyword evidence="3" id="KW-0723">Serine/threonine-protein kinase</keyword>
<accession>A0A2H9ZXC0</accession>
<dbReference type="PANTHER" id="PTHR47989">
    <property type="entry name" value="OS01G0750732 PROTEIN"/>
    <property type="match status" value="1"/>
</dbReference>
<dbReference type="PROSITE" id="PS00107">
    <property type="entry name" value="PROTEIN_KINASE_ATP"/>
    <property type="match status" value="1"/>
</dbReference>
<dbReference type="GO" id="GO:0016020">
    <property type="term" value="C:membrane"/>
    <property type="evidence" value="ECO:0007669"/>
    <property type="project" value="UniProtKB-SubCell"/>
</dbReference>
<dbReference type="InterPro" id="IPR011009">
    <property type="entry name" value="Kinase-like_dom_sf"/>
</dbReference>
<dbReference type="STRING" id="1088818.A0A2H9ZXC0"/>
<keyword evidence="9 16" id="KW-0067">ATP-binding</keyword>
<dbReference type="CDD" id="cd14066">
    <property type="entry name" value="STKc_IRAK"/>
    <property type="match status" value="1"/>
</dbReference>
<keyword evidence="6 18" id="KW-0732">Signal</keyword>
<dbReference type="InterPro" id="IPR043891">
    <property type="entry name" value="SPARK"/>
</dbReference>